<accession>A0ABV2ENG3</accession>
<dbReference type="InterPro" id="IPR007345">
    <property type="entry name" value="Polysacch_pyruvyl_Trfase"/>
</dbReference>
<dbReference type="PANTHER" id="PTHR36836">
    <property type="entry name" value="COLANIC ACID BIOSYNTHESIS PROTEIN WCAK"/>
    <property type="match status" value="1"/>
</dbReference>
<organism evidence="2 3">
    <name type="scientific">Phenylobacterium koreense</name>
    <dbReference type="NCBI Taxonomy" id="266125"/>
    <lineage>
        <taxon>Bacteria</taxon>
        <taxon>Pseudomonadati</taxon>
        <taxon>Pseudomonadota</taxon>
        <taxon>Alphaproteobacteria</taxon>
        <taxon>Caulobacterales</taxon>
        <taxon>Caulobacteraceae</taxon>
        <taxon>Phenylobacterium</taxon>
    </lineage>
</organism>
<dbReference type="Pfam" id="PF04230">
    <property type="entry name" value="PS_pyruv_trans"/>
    <property type="match status" value="1"/>
</dbReference>
<dbReference type="SUPFAM" id="SSF53756">
    <property type="entry name" value="UDP-Glycosyltransferase/glycogen phosphorylase"/>
    <property type="match status" value="1"/>
</dbReference>
<protein>
    <submittedName>
        <fullName evidence="2">Polysaccharide pyruvyl transferase WcaK-like protein</fullName>
    </submittedName>
</protein>
<dbReference type="EMBL" id="JBEPLU010000004">
    <property type="protein sequence ID" value="MET3528614.1"/>
    <property type="molecule type" value="Genomic_DNA"/>
</dbReference>
<dbReference type="RefSeq" id="WP_354298484.1">
    <property type="nucleotide sequence ID" value="NZ_JBEPLU010000004.1"/>
</dbReference>
<comment type="caution">
    <text evidence="2">The sequence shown here is derived from an EMBL/GenBank/DDBJ whole genome shotgun (WGS) entry which is preliminary data.</text>
</comment>
<name>A0ABV2ENG3_9CAUL</name>
<reference evidence="2 3" key="1">
    <citation type="submission" date="2024-06" db="EMBL/GenBank/DDBJ databases">
        <title>Genomic Encyclopedia of Type Strains, Phase IV (KMG-IV): sequencing the most valuable type-strain genomes for metagenomic binning, comparative biology and taxonomic classification.</title>
        <authorList>
            <person name="Goeker M."/>
        </authorList>
    </citation>
    <scope>NUCLEOTIDE SEQUENCE [LARGE SCALE GENOMIC DNA]</scope>
    <source>
        <strain evidence="2 3">DSM 17809</strain>
    </source>
</reference>
<gene>
    <name evidence="2" type="ORF">ABID41_003756</name>
</gene>
<feature type="domain" description="Polysaccharide pyruvyl transferase" evidence="1">
    <location>
        <begin position="13"/>
        <end position="327"/>
    </location>
</feature>
<keyword evidence="3" id="KW-1185">Reference proteome</keyword>
<dbReference type="Proteomes" id="UP001549110">
    <property type="component" value="Unassembled WGS sequence"/>
</dbReference>
<proteinExistence type="predicted"/>
<evidence type="ECO:0000259" key="1">
    <source>
        <dbReference type="Pfam" id="PF04230"/>
    </source>
</evidence>
<dbReference type="Gene3D" id="3.40.50.2000">
    <property type="entry name" value="Glycogen Phosphorylase B"/>
    <property type="match status" value="1"/>
</dbReference>
<evidence type="ECO:0000313" key="2">
    <source>
        <dbReference type="EMBL" id="MET3528614.1"/>
    </source>
</evidence>
<evidence type="ECO:0000313" key="3">
    <source>
        <dbReference type="Proteomes" id="UP001549110"/>
    </source>
</evidence>
<dbReference type="PANTHER" id="PTHR36836:SF1">
    <property type="entry name" value="COLANIC ACID BIOSYNTHESIS PROTEIN WCAK"/>
    <property type="match status" value="1"/>
</dbReference>
<sequence length="401" mass="42408">MIIAVANVKFSPNLGDGLLAECLEAELARGGAQALAIDIAGREAFGEGLRNRRAILSLLEMAPGPVRRAGVGAALGLMVKRRLRPRWRERLAQADALVVGGGNLLADADLNFPTKIDGVLAEAAAASLPIGVYGVGVSDNWSKRGQALFERAMTAGRLTHVAVRDPLSKEIWDRRLGRAGVRPAEVAPDPAVLAARHFPKVAKLPGPPRVGLGVTNPLALRYHAAGFKLRDEAFAAWMAQLAAAMAAEGWKVVLFTNGSPEDREYLETLAPATCAAAPDAISVQPAFDRPSEMAAFLSGCDLVLAHRMHACITAYAYQVPHIGFAWDRKLLSFFESVGRRDFVASAGEASVDEVLALARRALEEGIDPAVHAAQVRAAERGVAALAASFAPRSLAAAEAGR</sequence>